<gene>
    <name evidence="3" type="ORF">MONAX_5E040637</name>
</gene>
<evidence type="ECO:0000313" key="3">
    <source>
        <dbReference type="EMBL" id="VTJ53747.1"/>
    </source>
</evidence>
<feature type="signal peptide" evidence="2">
    <location>
        <begin position="1"/>
        <end position="20"/>
    </location>
</feature>
<comment type="caution">
    <text evidence="3">The sequence shown here is derived from an EMBL/GenBank/DDBJ whole genome shotgun (WGS) entry which is preliminary data.</text>
</comment>
<dbReference type="EMBL" id="CABDUW010000032">
    <property type="protein sequence ID" value="VTJ53747.1"/>
    <property type="molecule type" value="Genomic_DNA"/>
</dbReference>
<evidence type="ECO:0000256" key="2">
    <source>
        <dbReference type="SAM" id="SignalP"/>
    </source>
</evidence>
<feature type="chain" id="PRO_5022712414" evidence="2">
    <location>
        <begin position="21"/>
        <end position="176"/>
    </location>
</feature>
<accession>A0A5E4A902</accession>
<name>A0A5E4A902_MARMO</name>
<sequence>MWPRAALLLLPCLLQEGGQAAPSDRKFIENHPQRELFPLESLLPSMRFEFGYWSRGDGACGVQNQRAVVLLVTVLSLADTHSMMRMSNKEEDVMVLEESSDRQESPPCSPPPHPVNATPAVKENLSPPLAGHAATPAQAPDQAMSFSLSIQVTSTERPAEPPSVPSPGCLDSSKFA</sequence>
<keyword evidence="2" id="KW-0732">Signal</keyword>
<feature type="region of interest" description="Disordered" evidence="1">
    <location>
        <begin position="95"/>
        <end position="176"/>
    </location>
</feature>
<reference evidence="3" key="1">
    <citation type="submission" date="2019-04" db="EMBL/GenBank/DDBJ databases">
        <authorList>
            <person name="Alioto T."/>
            <person name="Alioto T."/>
        </authorList>
    </citation>
    <scope>NUCLEOTIDE SEQUENCE [LARGE SCALE GENOMIC DNA]</scope>
</reference>
<protein>
    <submittedName>
        <fullName evidence="3">Uncharacterized protein</fullName>
    </submittedName>
</protein>
<keyword evidence="4" id="KW-1185">Reference proteome</keyword>
<evidence type="ECO:0000313" key="4">
    <source>
        <dbReference type="Proteomes" id="UP000335636"/>
    </source>
</evidence>
<proteinExistence type="predicted"/>
<evidence type="ECO:0000256" key="1">
    <source>
        <dbReference type="SAM" id="MobiDB-lite"/>
    </source>
</evidence>
<feature type="compositionally biased region" description="Polar residues" evidence="1">
    <location>
        <begin position="144"/>
        <end position="156"/>
    </location>
</feature>
<dbReference type="Proteomes" id="UP000335636">
    <property type="component" value="Unassembled WGS sequence"/>
</dbReference>
<dbReference type="AlphaFoldDB" id="A0A5E4A902"/>
<organism evidence="3 4">
    <name type="scientific">Marmota monax</name>
    <name type="common">Woodchuck</name>
    <dbReference type="NCBI Taxonomy" id="9995"/>
    <lineage>
        <taxon>Eukaryota</taxon>
        <taxon>Metazoa</taxon>
        <taxon>Chordata</taxon>
        <taxon>Craniata</taxon>
        <taxon>Vertebrata</taxon>
        <taxon>Euteleostomi</taxon>
        <taxon>Mammalia</taxon>
        <taxon>Eutheria</taxon>
        <taxon>Euarchontoglires</taxon>
        <taxon>Glires</taxon>
        <taxon>Rodentia</taxon>
        <taxon>Sciuromorpha</taxon>
        <taxon>Sciuridae</taxon>
        <taxon>Xerinae</taxon>
        <taxon>Marmotini</taxon>
        <taxon>Marmota</taxon>
    </lineage>
</organism>